<keyword evidence="3" id="KW-1185">Reference proteome</keyword>
<protein>
    <submittedName>
        <fullName evidence="2">Uncharacterized protein</fullName>
    </submittedName>
</protein>
<accession>A0A2Z6LMU4</accession>
<name>A0A2Z6LMU4_TRISU</name>
<dbReference type="Proteomes" id="UP000242715">
    <property type="component" value="Unassembled WGS sequence"/>
</dbReference>
<evidence type="ECO:0000256" key="1">
    <source>
        <dbReference type="SAM" id="MobiDB-lite"/>
    </source>
</evidence>
<feature type="compositionally biased region" description="Polar residues" evidence="1">
    <location>
        <begin position="51"/>
        <end position="72"/>
    </location>
</feature>
<reference evidence="3" key="1">
    <citation type="journal article" date="2017" name="Front. Plant Sci.">
        <title>Climate Clever Clovers: New Paradigm to Reduce the Environmental Footprint of Ruminants by Breeding Low Methanogenic Forages Utilizing Haplotype Variation.</title>
        <authorList>
            <person name="Kaur P."/>
            <person name="Appels R."/>
            <person name="Bayer P.E."/>
            <person name="Keeble-Gagnere G."/>
            <person name="Wang J."/>
            <person name="Hirakawa H."/>
            <person name="Shirasawa K."/>
            <person name="Vercoe P."/>
            <person name="Stefanova K."/>
            <person name="Durmic Z."/>
            <person name="Nichols P."/>
            <person name="Revell C."/>
            <person name="Isobe S.N."/>
            <person name="Edwards D."/>
            <person name="Erskine W."/>
        </authorList>
    </citation>
    <scope>NUCLEOTIDE SEQUENCE [LARGE SCALE GENOMIC DNA]</scope>
    <source>
        <strain evidence="3">cv. Daliak</strain>
    </source>
</reference>
<feature type="region of interest" description="Disordered" evidence="1">
    <location>
        <begin position="45"/>
        <end position="72"/>
    </location>
</feature>
<dbReference type="AlphaFoldDB" id="A0A2Z6LMU4"/>
<evidence type="ECO:0000313" key="2">
    <source>
        <dbReference type="EMBL" id="GAU19402.1"/>
    </source>
</evidence>
<sequence>MEEESCFDQRQEMNNINDQWQQQCPNNNSNFIFWDNMVHGNDELGGEEQLAPNSSNMGTNTITLSPFPSSSF</sequence>
<evidence type="ECO:0000313" key="3">
    <source>
        <dbReference type="Proteomes" id="UP000242715"/>
    </source>
</evidence>
<gene>
    <name evidence="2" type="ORF">TSUD_76460</name>
</gene>
<organism evidence="2 3">
    <name type="scientific">Trifolium subterraneum</name>
    <name type="common">Subterranean clover</name>
    <dbReference type="NCBI Taxonomy" id="3900"/>
    <lineage>
        <taxon>Eukaryota</taxon>
        <taxon>Viridiplantae</taxon>
        <taxon>Streptophyta</taxon>
        <taxon>Embryophyta</taxon>
        <taxon>Tracheophyta</taxon>
        <taxon>Spermatophyta</taxon>
        <taxon>Magnoliopsida</taxon>
        <taxon>eudicotyledons</taxon>
        <taxon>Gunneridae</taxon>
        <taxon>Pentapetalae</taxon>
        <taxon>rosids</taxon>
        <taxon>fabids</taxon>
        <taxon>Fabales</taxon>
        <taxon>Fabaceae</taxon>
        <taxon>Papilionoideae</taxon>
        <taxon>50 kb inversion clade</taxon>
        <taxon>NPAAA clade</taxon>
        <taxon>Hologalegina</taxon>
        <taxon>IRL clade</taxon>
        <taxon>Trifolieae</taxon>
        <taxon>Trifolium</taxon>
    </lineage>
</organism>
<proteinExistence type="predicted"/>
<dbReference type="EMBL" id="DF973198">
    <property type="protein sequence ID" value="GAU19402.1"/>
    <property type="molecule type" value="Genomic_DNA"/>
</dbReference>